<dbReference type="PANTHER" id="PTHR23095:SF17">
    <property type="entry name" value="PARANEOPLASTIC ANTIGEN MA1"/>
    <property type="match status" value="1"/>
</dbReference>
<reference evidence="3" key="1">
    <citation type="submission" date="2021-03" db="EMBL/GenBank/DDBJ databases">
        <authorList>
            <person name="Bekaert M."/>
        </authorList>
    </citation>
    <scope>NUCLEOTIDE SEQUENCE</scope>
</reference>
<name>A0A8S3V7W6_MYTED</name>
<protein>
    <recommendedName>
        <fullName evidence="2">Paraneoplastic antigen Ma-like C-terminal domain-containing protein</fullName>
    </recommendedName>
</protein>
<feature type="compositionally biased region" description="Polar residues" evidence="1">
    <location>
        <begin position="46"/>
        <end position="59"/>
    </location>
</feature>
<organism evidence="3 4">
    <name type="scientific">Mytilus edulis</name>
    <name type="common">Blue mussel</name>
    <dbReference type="NCBI Taxonomy" id="6550"/>
    <lineage>
        <taxon>Eukaryota</taxon>
        <taxon>Metazoa</taxon>
        <taxon>Spiralia</taxon>
        <taxon>Lophotrochozoa</taxon>
        <taxon>Mollusca</taxon>
        <taxon>Bivalvia</taxon>
        <taxon>Autobranchia</taxon>
        <taxon>Pteriomorphia</taxon>
        <taxon>Mytilida</taxon>
        <taxon>Mytiloidea</taxon>
        <taxon>Mytilidae</taxon>
        <taxon>Mytilinae</taxon>
        <taxon>Mytilus</taxon>
    </lineage>
</organism>
<dbReference type="InterPro" id="IPR048270">
    <property type="entry name" value="PNMA_C"/>
</dbReference>
<gene>
    <name evidence="3" type="ORF">MEDL_65683</name>
</gene>
<keyword evidence="4" id="KW-1185">Reference proteome</keyword>
<evidence type="ECO:0000313" key="3">
    <source>
        <dbReference type="EMBL" id="CAG2254191.1"/>
    </source>
</evidence>
<evidence type="ECO:0000259" key="2">
    <source>
        <dbReference type="Pfam" id="PF14893"/>
    </source>
</evidence>
<dbReference type="Pfam" id="PF14893">
    <property type="entry name" value="PNMA"/>
    <property type="match status" value="1"/>
</dbReference>
<comment type="caution">
    <text evidence="3">The sequence shown here is derived from an EMBL/GenBank/DDBJ whole genome shotgun (WGS) entry which is preliminary data.</text>
</comment>
<proteinExistence type="predicted"/>
<evidence type="ECO:0000256" key="1">
    <source>
        <dbReference type="SAM" id="MobiDB-lite"/>
    </source>
</evidence>
<accession>A0A8S3V7W6</accession>
<feature type="compositionally biased region" description="Basic and acidic residues" evidence="1">
    <location>
        <begin position="1394"/>
        <end position="1403"/>
    </location>
</feature>
<evidence type="ECO:0000313" key="4">
    <source>
        <dbReference type="Proteomes" id="UP000683360"/>
    </source>
</evidence>
<dbReference type="Proteomes" id="UP000683360">
    <property type="component" value="Unassembled WGS sequence"/>
</dbReference>
<feature type="compositionally biased region" description="Basic and acidic residues" evidence="1">
    <location>
        <begin position="68"/>
        <end position="79"/>
    </location>
</feature>
<dbReference type="EMBL" id="CAJPWZ010003231">
    <property type="protein sequence ID" value="CAG2254191.1"/>
    <property type="molecule type" value="Genomic_DNA"/>
</dbReference>
<feature type="compositionally biased region" description="Low complexity" evidence="1">
    <location>
        <begin position="1439"/>
        <end position="1456"/>
    </location>
</feature>
<feature type="region of interest" description="Disordered" evidence="1">
    <location>
        <begin position="1394"/>
        <end position="1456"/>
    </location>
</feature>
<feature type="domain" description="Paraneoplastic antigen Ma-like C-terminal" evidence="2">
    <location>
        <begin position="1186"/>
        <end position="1306"/>
    </location>
</feature>
<dbReference type="PANTHER" id="PTHR23095">
    <property type="entry name" value="PARANEOPLASTIC ANTIGEN"/>
    <property type="match status" value="1"/>
</dbReference>
<dbReference type="OrthoDB" id="6177141at2759"/>
<dbReference type="InterPro" id="IPR026523">
    <property type="entry name" value="PNMA"/>
</dbReference>
<sequence length="1456" mass="164190">MSVFKYEEEFPLLSSPRGGLEIKQLLSRPSLQQHLQISGLKKPSDMSEQVRSSEASQVSVHCRPLGKTYKDKSSHKKDSTPLTSPLVHNGSISCKKSVYTGKQVSNNMAHLSTNMFSVLANLDKTSCRKKHNKKQDTAMPSNKGLQEECISKQCKNDEILPLLKVHIHVFGKSFTFISKTMQVKVKELKQFIEKVSGIKQNMQYLQTRAGTCLSTNDVIECTDNDILKLYQPGLGGVRESPVHPGDYCGPCSLCKKDSNYGYLHLGSKSYQLEFVDFVKSKHKISEKDCICKSCMLKLNRNFSHKALAEESLQTAKKPKLECALALCNSCTNTSVTRNSPLDTDELNTCFSVSLQEAQIESIFLCDGHYLKAYNYYKSCKAKCKMCNLSLFKKYYANFDQIYLQQYMYQQGTTDKILTRGDVICKKCHSILYRYTGQQQHDKKVECVSPREYVSLILKQAVSGTLDIDIPAINKLALTELIKFVCTELMQDKALLLSEIVDKFQEFGGCFSSNLRQNQTRFILDKLQLIFSSNIDTDKIDKIGTMVKLHGVEDRRCLVLALQGHQKEKLCNTKSEVVSCQSKQGNDNTLEKACVILKQMIKDCIKNLNFDFKTVDDAKLVDIVKNSCPPDLWEFITSLTSSNKFKSAAEVDKTFENIDFKLINILFSLLFKFDTKCNTFQLIISDIIDKFTTSSSDCINILNKFGICVSKQTLERNQTMVVENKVNKPVDKIPSTLTIASIDNVNKRSSYAAVKSTDVHRGFDGTSVQLPSFVISSNLNLLNAPRDTSGKCCDEIKDSLETDFTQNVIHECFTAVLNDSQFLEEKRFSQMTDYNIDEHVNHELYLYDLNRVVNYLDMTALVYVTGSAVNIFEEHDNSIKPIVQLRANPDSNHSINLLNKNGLYFPLISRQDYFDGVLFQESIDIKDTITLRSVNNFNQKLSSIVDIYSSLNSGQASVKYRRRTTKLPHYAIHNSKICTDLVDDMIKDSAACLSKNVEKVSFDLIDFESTVPEKRAADSVSTVLFEFCYNNLLSLNGSNNLGKTNLQTFISEKNSNIPVETANVKYHSLLNEQADIQVMAEAESKQGLKTEPKISEEHVQKMIEFLNHNTSFRVVTSDEFDKLSSEKHVSFGHSTPIRGTTAHTKPPLAPVRSSSIARVATYAAGFGNNTTVSCSNSSYAKPKIPVFSGEEKSEVSFDVWKFEVKCIIREGNYTDTILLQCIRGSLKGKARGLLLSLPDGATPTQIIEKLDGIYGNVFSSEALLQKFYMETQKQGQSVADYGMRLEDIAQKAVEKGQISSQAKNDMLRSKLWSGLRDPLLKNASRYKYDTVEKFDQLLKEIRSIELDLSNYASGSDNKIQHQPAVVEQSGMQEMIKSMKLLNTRMESFEGELKKLKESKPDDHTSSSNSQFRGQGRGNYRGSDRRGRFNNNRGWRGRGYTGNQQNQNYNSQTRGLNG</sequence>
<feature type="region of interest" description="Disordered" evidence="1">
    <location>
        <begin position="39"/>
        <end position="86"/>
    </location>
</feature>